<feature type="compositionally biased region" description="Basic and acidic residues" evidence="1">
    <location>
        <begin position="169"/>
        <end position="185"/>
    </location>
</feature>
<gene>
    <name evidence="2" type="ORF">F4560_003098</name>
</gene>
<reference evidence="2 3" key="1">
    <citation type="submission" date="2020-08" db="EMBL/GenBank/DDBJ databases">
        <title>Sequencing the genomes of 1000 actinobacteria strains.</title>
        <authorList>
            <person name="Klenk H.-P."/>
        </authorList>
    </citation>
    <scope>NUCLEOTIDE SEQUENCE [LARGE SCALE GENOMIC DNA]</scope>
    <source>
        <strain evidence="2 3">DSM 45486</strain>
    </source>
</reference>
<evidence type="ECO:0000256" key="1">
    <source>
        <dbReference type="SAM" id="MobiDB-lite"/>
    </source>
</evidence>
<dbReference type="EMBL" id="JACHMO010000001">
    <property type="protein sequence ID" value="MBB5803330.1"/>
    <property type="molecule type" value="Genomic_DNA"/>
</dbReference>
<comment type="caution">
    <text evidence="2">The sequence shown here is derived from an EMBL/GenBank/DDBJ whole genome shotgun (WGS) entry which is preliminary data.</text>
</comment>
<evidence type="ECO:0000313" key="2">
    <source>
        <dbReference type="EMBL" id="MBB5803330.1"/>
    </source>
</evidence>
<protein>
    <recommendedName>
        <fullName evidence="4">Transposase</fullName>
    </recommendedName>
</protein>
<accession>A0A7W9HJL1</accession>
<evidence type="ECO:0008006" key="4">
    <source>
        <dbReference type="Google" id="ProtNLM"/>
    </source>
</evidence>
<feature type="compositionally biased region" description="Low complexity" evidence="1">
    <location>
        <begin position="121"/>
        <end position="136"/>
    </location>
</feature>
<proteinExistence type="predicted"/>
<feature type="region of interest" description="Disordered" evidence="1">
    <location>
        <begin position="118"/>
        <end position="185"/>
    </location>
</feature>
<keyword evidence="3" id="KW-1185">Reference proteome</keyword>
<name>A0A7W9HJL1_9PSEU</name>
<dbReference type="Proteomes" id="UP000552097">
    <property type="component" value="Unassembled WGS sequence"/>
</dbReference>
<dbReference type="AlphaFoldDB" id="A0A7W9HJL1"/>
<organism evidence="2 3">
    <name type="scientific">Saccharothrix ecbatanensis</name>
    <dbReference type="NCBI Taxonomy" id="1105145"/>
    <lineage>
        <taxon>Bacteria</taxon>
        <taxon>Bacillati</taxon>
        <taxon>Actinomycetota</taxon>
        <taxon>Actinomycetes</taxon>
        <taxon>Pseudonocardiales</taxon>
        <taxon>Pseudonocardiaceae</taxon>
        <taxon>Saccharothrix</taxon>
    </lineage>
</organism>
<evidence type="ECO:0000313" key="3">
    <source>
        <dbReference type="Proteomes" id="UP000552097"/>
    </source>
</evidence>
<sequence>MSPVVIGVDPHKRSATIEIVDGRERTVGQGRFGTDNDGYRRMLDEGRRRPDRVWAVEGCNGVGTEERHQPTVIVVLQVHPAADLGQPHLHTGRAQQRHQLVELPPAERPLVLTHHDRVEPRSGSANGSSNRAASGRLGHRRRREAPSSKNSATTVPCPATRRSHTSRCHNREERRSWCSEVDIRP</sequence>
<dbReference type="RefSeq" id="WP_184920620.1">
    <property type="nucleotide sequence ID" value="NZ_JACHMO010000001.1"/>
</dbReference>